<dbReference type="GO" id="GO:0022857">
    <property type="term" value="F:transmembrane transporter activity"/>
    <property type="evidence" value="ECO:0007669"/>
    <property type="project" value="InterPro"/>
</dbReference>
<proteinExistence type="predicted"/>
<evidence type="ECO:0000256" key="6">
    <source>
        <dbReference type="SAM" id="Phobius"/>
    </source>
</evidence>
<keyword evidence="9" id="KW-1185">Reference proteome</keyword>
<feature type="region of interest" description="Disordered" evidence="5">
    <location>
        <begin position="1"/>
        <end position="23"/>
    </location>
</feature>
<feature type="domain" description="Major facilitator superfamily (MFS) profile" evidence="7">
    <location>
        <begin position="34"/>
        <end position="410"/>
    </location>
</feature>
<evidence type="ECO:0000313" key="8">
    <source>
        <dbReference type="EMBL" id="GBP81775.1"/>
    </source>
</evidence>
<dbReference type="InterPro" id="IPR050382">
    <property type="entry name" value="MFS_Na/Anion_cotransporter"/>
</dbReference>
<keyword evidence="2 6" id="KW-0812">Transmembrane</keyword>
<evidence type="ECO:0000256" key="2">
    <source>
        <dbReference type="ARBA" id="ARBA00022692"/>
    </source>
</evidence>
<feature type="transmembrane region" description="Helical" evidence="6">
    <location>
        <begin position="124"/>
        <end position="144"/>
    </location>
</feature>
<dbReference type="InterPro" id="IPR020846">
    <property type="entry name" value="MFS_dom"/>
</dbReference>
<feature type="compositionally biased region" description="Basic and acidic residues" evidence="5">
    <location>
        <begin position="1"/>
        <end position="12"/>
    </location>
</feature>
<feature type="transmembrane region" description="Helical" evidence="6">
    <location>
        <begin position="244"/>
        <end position="266"/>
    </location>
</feature>
<evidence type="ECO:0000256" key="4">
    <source>
        <dbReference type="ARBA" id="ARBA00023136"/>
    </source>
</evidence>
<dbReference type="Proteomes" id="UP000299102">
    <property type="component" value="Unassembled WGS sequence"/>
</dbReference>
<dbReference type="InterPro" id="IPR036259">
    <property type="entry name" value="MFS_trans_sf"/>
</dbReference>
<evidence type="ECO:0000313" key="9">
    <source>
        <dbReference type="Proteomes" id="UP000299102"/>
    </source>
</evidence>
<evidence type="ECO:0000256" key="1">
    <source>
        <dbReference type="ARBA" id="ARBA00004141"/>
    </source>
</evidence>
<dbReference type="EMBL" id="BGZK01001529">
    <property type="protein sequence ID" value="GBP81775.1"/>
    <property type="molecule type" value="Genomic_DNA"/>
</dbReference>
<gene>
    <name evidence="8" type="ORF">EVAR_91002_1</name>
</gene>
<feature type="transmembrane region" description="Helical" evidence="6">
    <location>
        <begin position="32"/>
        <end position="49"/>
    </location>
</feature>
<organism evidence="8 9">
    <name type="scientific">Eumeta variegata</name>
    <name type="common">Bagworm moth</name>
    <name type="synonym">Eumeta japonica</name>
    <dbReference type="NCBI Taxonomy" id="151549"/>
    <lineage>
        <taxon>Eukaryota</taxon>
        <taxon>Metazoa</taxon>
        <taxon>Ecdysozoa</taxon>
        <taxon>Arthropoda</taxon>
        <taxon>Hexapoda</taxon>
        <taxon>Insecta</taxon>
        <taxon>Pterygota</taxon>
        <taxon>Neoptera</taxon>
        <taxon>Endopterygota</taxon>
        <taxon>Lepidoptera</taxon>
        <taxon>Glossata</taxon>
        <taxon>Ditrysia</taxon>
        <taxon>Tineoidea</taxon>
        <taxon>Psychidae</taxon>
        <taxon>Oiketicinae</taxon>
        <taxon>Eumeta</taxon>
    </lineage>
</organism>
<accession>A0A4C1Z598</accession>
<keyword evidence="4 6" id="KW-0472">Membrane</keyword>
<dbReference type="AlphaFoldDB" id="A0A4C1Z598"/>
<evidence type="ECO:0000256" key="5">
    <source>
        <dbReference type="SAM" id="MobiDB-lite"/>
    </source>
</evidence>
<dbReference type="InterPro" id="IPR011701">
    <property type="entry name" value="MFS"/>
</dbReference>
<dbReference type="PROSITE" id="PS50850">
    <property type="entry name" value="MFS"/>
    <property type="match status" value="1"/>
</dbReference>
<evidence type="ECO:0000256" key="3">
    <source>
        <dbReference type="ARBA" id="ARBA00022989"/>
    </source>
</evidence>
<evidence type="ECO:0000259" key="7">
    <source>
        <dbReference type="PROSITE" id="PS50850"/>
    </source>
</evidence>
<dbReference type="PANTHER" id="PTHR11662:SF280">
    <property type="entry name" value="FI21844P1-RELATED"/>
    <property type="match status" value="1"/>
</dbReference>
<sequence length="410" mass="44658">MNVTKKSDHQFAQKDVVSPSAPQGLGVRHKQALIYFVCLGVAFMMRAHMNVTLVAMTADAKLHSNAQRNITLLNLTTSPNETDSAQPEVSLSHHFNEINGSEHNNTIKWSVYRVYNWTDSNKRMIIFAFFVGYTGMMMPMGLAAQRFGGKITILIALVVNGTISLFTPWMPLMGGWVLVAVGRLIQGMTQAAMYPSVHTLLAHWAPLAERGRLSTYVYTGSQVGTVVALQVAGLLAGGAAGWPATMWICGVLSLAAAALLAAFGAATPEEHRQITTEEKLYIAGQNLVSSNKIPPTPWRHILTSSAVWGLFVAQAGSAVSYLFIFTQAPVYINGVIGLDIKSILNPSDKEYVIGRETIICTSYDITWLRTCQTLSIGQDQRVSASLVETMLDSIRSSLTEAELTKAQSFV</sequence>
<keyword evidence="3 6" id="KW-1133">Transmembrane helix</keyword>
<dbReference type="SUPFAM" id="SSF103473">
    <property type="entry name" value="MFS general substrate transporter"/>
    <property type="match status" value="1"/>
</dbReference>
<dbReference type="OrthoDB" id="2985014at2759"/>
<dbReference type="GO" id="GO:0016020">
    <property type="term" value="C:membrane"/>
    <property type="evidence" value="ECO:0007669"/>
    <property type="project" value="UniProtKB-SubCell"/>
</dbReference>
<dbReference type="STRING" id="151549.A0A4C1Z598"/>
<feature type="transmembrane region" description="Helical" evidence="6">
    <location>
        <begin position="151"/>
        <end position="170"/>
    </location>
</feature>
<dbReference type="Pfam" id="PF07690">
    <property type="entry name" value="MFS_1"/>
    <property type="match status" value="1"/>
</dbReference>
<comment type="subcellular location">
    <subcellularLocation>
        <location evidence="1">Membrane</location>
        <topology evidence="1">Multi-pass membrane protein</topology>
    </subcellularLocation>
</comment>
<dbReference type="PANTHER" id="PTHR11662">
    <property type="entry name" value="SOLUTE CARRIER FAMILY 17"/>
    <property type="match status" value="1"/>
</dbReference>
<name>A0A4C1Z598_EUMVA</name>
<comment type="caution">
    <text evidence="8">The sequence shown here is derived from an EMBL/GenBank/DDBJ whole genome shotgun (WGS) entry which is preliminary data.</text>
</comment>
<reference evidence="8 9" key="1">
    <citation type="journal article" date="2019" name="Commun. Biol.">
        <title>The bagworm genome reveals a unique fibroin gene that provides high tensile strength.</title>
        <authorList>
            <person name="Kono N."/>
            <person name="Nakamura H."/>
            <person name="Ohtoshi R."/>
            <person name="Tomita M."/>
            <person name="Numata K."/>
            <person name="Arakawa K."/>
        </authorList>
    </citation>
    <scope>NUCLEOTIDE SEQUENCE [LARGE SCALE GENOMIC DNA]</scope>
</reference>
<protein>
    <submittedName>
        <fullName evidence="8">Uncharacterized transporter slc-17.2</fullName>
    </submittedName>
</protein>
<dbReference type="Gene3D" id="1.20.1250.20">
    <property type="entry name" value="MFS general substrate transporter like domains"/>
    <property type="match status" value="1"/>
</dbReference>
<dbReference type="GO" id="GO:0006820">
    <property type="term" value="P:monoatomic anion transport"/>
    <property type="evidence" value="ECO:0007669"/>
    <property type="project" value="TreeGrafter"/>
</dbReference>